<evidence type="ECO:0000259" key="4">
    <source>
        <dbReference type="Pfam" id="PF25390"/>
    </source>
</evidence>
<evidence type="ECO:0000256" key="3">
    <source>
        <dbReference type="PROSITE-ProRule" id="PRU00235"/>
    </source>
</evidence>
<dbReference type="InterPro" id="IPR051553">
    <property type="entry name" value="Ran_GTPase-activating"/>
</dbReference>
<keyword evidence="1" id="KW-0344">Guanine-nucleotide releasing factor</keyword>
<sequence length="402" mass="42904">MATTKWDTQHRPPIATPVLITWGANTHGQLATGATLDEPLPVITNFPPDATLPLRTIQGGANHTLLVDRAGRVFAAGSNHDSQLGTAHDSETTATSTWIALALFPHPVNRVACGWAHSAAVTEYGDLYVWGDNSSAQCDGLRAEKQMRTPVLVDLGTRVVRVACGLRHTATITAAGDLYMWGANRHGQCGTGTTSTVQATPYRVPTGARVVDVACGSHHTIALLETGTVVAFGHNKFGQLGVPIVEPGIKHVESSPLVVPLPPDARPERVFACWTTSAIVTVDRRLFLFGRAHADSQWTKCATPTEMDVGGPVDQFVLGSEHCVAVVRDRLVAWGWNEHGNCGVVAPALELWRESLRGAVAVEKLDLPNVFVPTDVAIPSEMVGKRVVLIGGGYAHTMAVLE</sequence>
<dbReference type="VEuPathDB" id="FungiDB:AMAG_12209"/>
<name>A0A0L0SXC1_ALLM3</name>
<dbReference type="InterPro" id="IPR009091">
    <property type="entry name" value="RCC1/BLIP-II"/>
</dbReference>
<dbReference type="InterPro" id="IPR000408">
    <property type="entry name" value="Reg_chr_condens"/>
</dbReference>
<dbReference type="PROSITE" id="PS00626">
    <property type="entry name" value="RCC1_2"/>
    <property type="match status" value="2"/>
</dbReference>
<dbReference type="InterPro" id="IPR058923">
    <property type="entry name" value="RCC1-like_dom"/>
</dbReference>
<proteinExistence type="predicted"/>
<dbReference type="Proteomes" id="UP000054350">
    <property type="component" value="Unassembled WGS sequence"/>
</dbReference>
<dbReference type="Pfam" id="PF25390">
    <property type="entry name" value="WD40_RLD"/>
    <property type="match status" value="1"/>
</dbReference>
<keyword evidence="6" id="KW-1185">Reference proteome</keyword>
<dbReference type="EMBL" id="GG745352">
    <property type="protein sequence ID" value="KNE67136.1"/>
    <property type="molecule type" value="Genomic_DNA"/>
</dbReference>
<dbReference type="SUPFAM" id="SSF50985">
    <property type="entry name" value="RCC1/BLIP-II"/>
    <property type="match status" value="1"/>
</dbReference>
<dbReference type="PANTHER" id="PTHR45982:SF8">
    <property type="entry name" value="E3 UBIQUITIN-PROTEIN LIGASE HERC2-LIKE PROTEIN-RELATED"/>
    <property type="match status" value="1"/>
</dbReference>
<evidence type="ECO:0000256" key="1">
    <source>
        <dbReference type="ARBA" id="ARBA00022658"/>
    </source>
</evidence>
<organism evidence="5 6">
    <name type="scientific">Allomyces macrogynus (strain ATCC 38327)</name>
    <name type="common">Allomyces javanicus var. macrogynus</name>
    <dbReference type="NCBI Taxonomy" id="578462"/>
    <lineage>
        <taxon>Eukaryota</taxon>
        <taxon>Fungi</taxon>
        <taxon>Fungi incertae sedis</taxon>
        <taxon>Blastocladiomycota</taxon>
        <taxon>Blastocladiomycetes</taxon>
        <taxon>Blastocladiales</taxon>
        <taxon>Blastocladiaceae</taxon>
        <taxon>Allomyces</taxon>
    </lineage>
</organism>
<accession>A0A0L0SXC1</accession>
<evidence type="ECO:0000313" key="5">
    <source>
        <dbReference type="EMBL" id="KNE67136.1"/>
    </source>
</evidence>
<dbReference type="PRINTS" id="PR00633">
    <property type="entry name" value="RCCNDNSATION"/>
</dbReference>
<feature type="domain" description="RCC1-like" evidence="4">
    <location>
        <begin position="19"/>
        <end position="398"/>
    </location>
</feature>
<dbReference type="Gene3D" id="2.130.10.30">
    <property type="entry name" value="Regulator of chromosome condensation 1/beta-lactamase-inhibitor protein II"/>
    <property type="match status" value="2"/>
</dbReference>
<dbReference type="PROSITE" id="PS50012">
    <property type="entry name" value="RCC1_3"/>
    <property type="match status" value="4"/>
</dbReference>
<dbReference type="PANTHER" id="PTHR45982">
    <property type="entry name" value="REGULATOR OF CHROMOSOME CONDENSATION"/>
    <property type="match status" value="1"/>
</dbReference>
<dbReference type="eggNOG" id="KOG0941">
    <property type="taxonomic scope" value="Eukaryota"/>
</dbReference>
<feature type="repeat" description="RCC1" evidence="3">
    <location>
        <begin position="125"/>
        <end position="175"/>
    </location>
</feature>
<dbReference type="AlphaFoldDB" id="A0A0L0SXC1"/>
<feature type="repeat" description="RCC1" evidence="3">
    <location>
        <begin position="71"/>
        <end position="124"/>
    </location>
</feature>
<dbReference type="STRING" id="578462.A0A0L0SXC1"/>
<dbReference type="OMA" id="GWGNCRK"/>
<gene>
    <name evidence="5" type="ORF">AMAG_12209</name>
</gene>
<evidence type="ECO:0000256" key="2">
    <source>
        <dbReference type="ARBA" id="ARBA00022737"/>
    </source>
</evidence>
<evidence type="ECO:0000313" key="6">
    <source>
        <dbReference type="Proteomes" id="UP000054350"/>
    </source>
</evidence>
<dbReference type="OrthoDB" id="5370059at2759"/>
<reference evidence="5 6" key="1">
    <citation type="submission" date="2009-11" db="EMBL/GenBank/DDBJ databases">
        <title>Annotation of Allomyces macrogynus ATCC 38327.</title>
        <authorList>
            <consortium name="The Broad Institute Genome Sequencing Platform"/>
            <person name="Russ C."/>
            <person name="Cuomo C."/>
            <person name="Burger G."/>
            <person name="Gray M.W."/>
            <person name="Holland P.W.H."/>
            <person name="King N."/>
            <person name="Lang F.B.F."/>
            <person name="Roger A.J."/>
            <person name="Ruiz-Trillo I."/>
            <person name="Young S.K."/>
            <person name="Zeng Q."/>
            <person name="Gargeya S."/>
            <person name="Fitzgerald M."/>
            <person name="Haas B."/>
            <person name="Abouelleil A."/>
            <person name="Alvarado L."/>
            <person name="Arachchi H.M."/>
            <person name="Berlin A."/>
            <person name="Chapman S.B."/>
            <person name="Gearin G."/>
            <person name="Goldberg J."/>
            <person name="Griggs A."/>
            <person name="Gujja S."/>
            <person name="Hansen M."/>
            <person name="Heiman D."/>
            <person name="Howarth C."/>
            <person name="Larimer J."/>
            <person name="Lui A."/>
            <person name="MacDonald P.J.P."/>
            <person name="McCowen C."/>
            <person name="Montmayeur A."/>
            <person name="Murphy C."/>
            <person name="Neiman D."/>
            <person name="Pearson M."/>
            <person name="Priest M."/>
            <person name="Roberts A."/>
            <person name="Saif S."/>
            <person name="Shea T."/>
            <person name="Sisk P."/>
            <person name="Stolte C."/>
            <person name="Sykes S."/>
            <person name="Wortman J."/>
            <person name="Nusbaum C."/>
            <person name="Birren B."/>
        </authorList>
    </citation>
    <scope>NUCLEOTIDE SEQUENCE [LARGE SCALE GENOMIC DNA]</scope>
    <source>
        <strain evidence="5 6">ATCC 38327</strain>
    </source>
</reference>
<feature type="repeat" description="RCC1" evidence="3">
    <location>
        <begin position="176"/>
        <end position="226"/>
    </location>
</feature>
<keyword evidence="2" id="KW-0677">Repeat</keyword>
<reference evidence="6" key="2">
    <citation type="submission" date="2009-11" db="EMBL/GenBank/DDBJ databases">
        <title>The Genome Sequence of Allomyces macrogynus strain ATCC 38327.</title>
        <authorList>
            <consortium name="The Broad Institute Genome Sequencing Platform"/>
            <person name="Russ C."/>
            <person name="Cuomo C."/>
            <person name="Shea T."/>
            <person name="Young S.K."/>
            <person name="Zeng Q."/>
            <person name="Koehrsen M."/>
            <person name="Haas B."/>
            <person name="Borodovsky M."/>
            <person name="Guigo R."/>
            <person name="Alvarado L."/>
            <person name="Berlin A."/>
            <person name="Borenstein D."/>
            <person name="Chen Z."/>
            <person name="Engels R."/>
            <person name="Freedman E."/>
            <person name="Gellesch M."/>
            <person name="Goldberg J."/>
            <person name="Griggs A."/>
            <person name="Gujja S."/>
            <person name="Heiman D."/>
            <person name="Hepburn T."/>
            <person name="Howarth C."/>
            <person name="Jen D."/>
            <person name="Larson L."/>
            <person name="Lewis B."/>
            <person name="Mehta T."/>
            <person name="Park D."/>
            <person name="Pearson M."/>
            <person name="Roberts A."/>
            <person name="Saif S."/>
            <person name="Shenoy N."/>
            <person name="Sisk P."/>
            <person name="Stolte C."/>
            <person name="Sykes S."/>
            <person name="Walk T."/>
            <person name="White J."/>
            <person name="Yandava C."/>
            <person name="Burger G."/>
            <person name="Gray M.W."/>
            <person name="Holland P.W.H."/>
            <person name="King N."/>
            <person name="Lang F.B.F."/>
            <person name="Roger A.J."/>
            <person name="Ruiz-Trillo I."/>
            <person name="Lander E."/>
            <person name="Nusbaum C."/>
        </authorList>
    </citation>
    <scope>NUCLEOTIDE SEQUENCE [LARGE SCALE GENOMIC DNA]</scope>
    <source>
        <strain evidence="6">ATCC 38327</strain>
    </source>
</reference>
<protein>
    <recommendedName>
        <fullName evidence="4">RCC1-like domain-containing protein</fullName>
    </recommendedName>
</protein>
<feature type="repeat" description="RCC1" evidence="3">
    <location>
        <begin position="17"/>
        <end position="70"/>
    </location>
</feature>